<keyword evidence="1" id="KW-1133">Transmembrane helix</keyword>
<evidence type="ECO:0000256" key="1">
    <source>
        <dbReference type="SAM" id="Phobius"/>
    </source>
</evidence>
<name>A0ABS8Y840_9BACL</name>
<evidence type="ECO:0000259" key="2">
    <source>
        <dbReference type="Pfam" id="PF14257"/>
    </source>
</evidence>
<dbReference type="Pfam" id="PF14257">
    <property type="entry name" value="DUF4349"/>
    <property type="match status" value="1"/>
</dbReference>
<feature type="transmembrane region" description="Helical" evidence="1">
    <location>
        <begin position="288"/>
        <end position="313"/>
    </location>
</feature>
<keyword evidence="1" id="KW-0472">Membrane</keyword>
<dbReference type="Proteomes" id="UP001199916">
    <property type="component" value="Unassembled WGS sequence"/>
</dbReference>
<feature type="domain" description="DUF4349" evidence="2">
    <location>
        <begin position="97"/>
        <end position="310"/>
    </location>
</feature>
<comment type="caution">
    <text evidence="3">The sequence shown here is derived from an EMBL/GenBank/DDBJ whole genome shotgun (WGS) entry which is preliminary data.</text>
</comment>
<keyword evidence="1" id="KW-0812">Transmembrane</keyword>
<evidence type="ECO:0000313" key="4">
    <source>
        <dbReference type="Proteomes" id="UP001199916"/>
    </source>
</evidence>
<reference evidence="3 4" key="1">
    <citation type="submission" date="2021-11" db="EMBL/GenBank/DDBJ databases">
        <title>Draft genome sequence of Paenibacillus profundus YoMME, a new Gram-positive bacteria with exoelectrogenic properties.</title>
        <authorList>
            <person name="Hubenova Y."/>
            <person name="Hubenova E."/>
            <person name="Manasiev Y."/>
            <person name="Peykov S."/>
            <person name="Mitov M."/>
        </authorList>
    </citation>
    <scope>NUCLEOTIDE SEQUENCE [LARGE SCALE GENOMIC DNA]</scope>
    <source>
        <strain evidence="3 4">YoMME</strain>
    </source>
</reference>
<dbReference type="EMBL" id="JAJNBZ010000001">
    <property type="protein sequence ID" value="MCE5167825.1"/>
    <property type="molecule type" value="Genomic_DNA"/>
</dbReference>
<accession>A0ABS8Y840</accession>
<evidence type="ECO:0000313" key="3">
    <source>
        <dbReference type="EMBL" id="MCE5167825.1"/>
    </source>
</evidence>
<protein>
    <submittedName>
        <fullName evidence="3">DUF4349 domain-containing protein</fullName>
    </submittedName>
</protein>
<sequence length="364" mass="40350">MEKLGRIEKESGVRQVFLSGTWMLGKALIAGWLAFALLLGGCSASSSEDAASIGKNEAAADMNTLSQESSQAVQSEHPNGVQAGFNGSQAPAAKPQRKLIYQANLRMEVKDYETAKQRMNRLIESSGAYIMQFSDEESDYEHGGTYVIKVPAAGFQSFVDELGKWDYIDYNRQYSANDVTEEYVDLEARLKAQRAVEARLLSFMEKATKSADLLSFSKELADVQSNIEQIVGRMRYFDTNVAMSTIEMRLYQTLKPVANKALEEAFGTQIASALSQSWDALVQIVKTFVLALVAILPFACAGLLVGVPIWLIVRRQNKGKKKDRTFLAHQPMSSLTDAALVKKEIDEANDETNHRKAREDPNNP</sequence>
<organism evidence="3 4">
    <name type="scientific">Paenibacillus profundus</name>
    <dbReference type="NCBI Taxonomy" id="1173085"/>
    <lineage>
        <taxon>Bacteria</taxon>
        <taxon>Bacillati</taxon>
        <taxon>Bacillota</taxon>
        <taxon>Bacilli</taxon>
        <taxon>Bacillales</taxon>
        <taxon>Paenibacillaceae</taxon>
        <taxon>Paenibacillus</taxon>
    </lineage>
</organism>
<proteinExistence type="predicted"/>
<keyword evidence="4" id="KW-1185">Reference proteome</keyword>
<dbReference type="InterPro" id="IPR025645">
    <property type="entry name" value="DUF4349"/>
</dbReference>
<gene>
    <name evidence="3" type="ORF">LQV63_00635</name>
</gene>
<dbReference type="RefSeq" id="WP_233695334.1">
    <property type="nucleotide sequence ID" value="NZ_JAJNBZ010000001.1"/>
</dbReference>